<organism evidence="1 2">
    <name type="scientific">Corynebacterium pygosceleis</name>
    <dbReference type="NCBI Taxonomy" id="2800406"/>
    <lineage>
        <taxon>Bacteria</taxon>
        <taxon>Bacillati</taxon>
        <taxon>Actinomycetota</taxon>
        <taxon>Actinomycetes</taxon>
        <taxon>Mycobacteriales</taxon>
        <taxon>Corynebacteriaceae</taxon>
        <taxon>Corynebacterium</taxon>
    </lineage>
</organism>
<evidence type="ECO:0000313" key="2">
    <source>
        <dbReference type="Proteomes" id="UP001081709"/>
    </source>
</evidence>
<accession>A0ABT3WRP8</accession>
<keyword evidence="2" id="KW-1185">Reference proteome</keyword>
<name>A0ABT3WRP8_9CORY</name>
<proteinExistence type="predicted"/>
<dbReference type="Proteomes" id="UP001081709">
    <property type="component" value="Unassembled WGS sequence"/>
</dbReference>
<gene>
    <name evidence="1" type="ORF">OS125_06575</name>
</gene>
<dbReference type="RefSeq" id="WP_267186542.1">
    <property type="nucleotide sequence ID" value="NZ_JAPMKV010000003.1"/>
</dbReference>
<protein>
    <submittedName>
        <fullName evidence="1">Uncharacterized protein</fullName>
    </submittedName>
</protein>
<sequence>MRLERKATEQIDAIDTEVQELTTPSTADPILTGIAEAVNFPAWWAEPSIEDRLRLVNLLMEIHISRGKQGRQTL</sequence>
<dbReference type="EMBL" id="JAPMKV010000003">
    <property type="protein sequence ID" value="MCX7444910.1"/>
    <property type="molecule type" value="Genomic_DNA"/>
</dbReference>
<comment type="caution">
    <text evidence="1">The sequence shown here is derived from an EMBL/GenBank/DDBJ whole genome shotgun (WGS) entry which is preliminary data.</text>
</comment>
<evidence type="ECO:0000313" key="1">
    <source>
        <dbReference type="EMBL" id="MCX7444910.1"/>
    </source>
</evidence>
<reference evidence="1" key="1">
    <citation type="submission" date="2022-11" db="EMBL/GenBank/DDBJ databases">
        <title>Corynebacterium sp. isolated from Penguins.</title>
        <authorList>
            <person name="Sedlar K."/>
            <person name="Svec P."/>
        </authorList>
    </citation>
    <scope>NUCLEOTIDE SEQUENCE</scope>
    <source>
        <strain evidence="1">P7003</strain>
    </source>
</reference>